<gene>
    <name evidence="5" type="ORF">RM533_06845</name>
</gene>
<dbReference type="RefSeq" id="WP_311340481.1">
    <property type="nucleotide sequence ID" value="NZ_JAVRHS010000004.1"/>
</dbReference>
<dbReference type="InterPro" id="IPR016039">
    <property type="entry name" value="Thiolase-like"/>
</dbReference>
<dbReference type="Proteomes" id="UP001259803">
    <property type="component" value="Unassembled WGS sequence"/>
</dbReference>
<name>A0ABU2ZHX7_9SPHN</name>
<evidence type="ECO:0000313" key="5">
    <source>
        <dbReference type="EMBL" id="MDT0575899.1"/>
    </source>
</evidence>
<protein>
    <submittedName>
        <fullName evidence="5">Type III polyketide synthase</fullName>
    </submittedName>
</protein>
<evidence type="ECO:0000256" key="1">
    <source>
        <dbReference type="ARBA" id="ARBA00005531"/>
    </source>
</evidence>
<comment type="similarity">
    <text evidence="1">Belongs to the thiolase-like superfamily. Chalcone/stilbene synthases family.</text>
</comment>
<proteinExistence type="inferred from homology"/>
<dbReference type="CDD" id="cd00831">
    <property type="entry name" value="CHS_like"/>
    <property type="match status" value="1"/>
</dbReference>
<comment type="caution">
    <text evidence="5">The sequence shown here is derived from an EMBL/GenBank/DDBJ whole genome shotgun (WGS) entry which is preliminary data.</text>
</comment>
<reference evidence="5 6" key="1">
    <citation type="submission" date="2023-09" db="EMBL/GenBank/DDBJ databases">
        <authorList>
            <person name="Rey-Velasco X."/>
        </authorList>
    </citation>
    <scope>NUCLEOTIDE SEQUENCE [LARGE SCALE GENOMIC DNA]</scope>
    <source>
        <strain evidence="5 6">F390</strain>
    </source>
</reference>
<feature type="domain" description="Chalcone/stilbene synthase C-terminal" evidence="4">
    <location>
        <begin position="231"/>
        <end position="354"/>
    </location>
</feature>
<feature type="domain" description="Chalcone/stilbene synthase N-terminal" evidence="3">
    <location>
        <begin position="4"/>
        <end position="214"/>
    </location>
</feature>
<dbReference type="Gene3D" id="3.40.47.10">
    <property type="match status" value="2"/>
</dbReference>
<dbReference type="InterPro" id="IPR012328">
    <property type="entry name" value="Chalcone/stilbene_synt_C"/>
</dbReference>
<dbReference type="PIRSF" id="PIRSF000451">
    <property type="entry name" value="PKS_III"/>
    <property type="match status" value="1"/>
</dbReference>
<dbReference type="SUPFAM" id="SSF53901">
    <property type="entry name" value="Thiolase-like"/>
    <property type="match status" value="2"/>
</dbReference>
<dbReference type="PANTHER" id="PTHR11877">
    <property type="entry name" value="HYDROXYMETHYLGLUTARYL-COA SYNTHASE"/>
    <property type="match status" value="1"/>
</dbReference>
<dbReference type="Pfam" id="PF00195">
    <property type="entry name" value="Chal_sti_synt_N"/>
    <property type="match status" value="1"/>
</dbReference>
<accession>A0ABU2ZHX7</accession>
<sequence>MESSRPAARINAIATAVPDSDVQATYREWARRQIADPREAKLFERMCDRAGIEHRWSILSAADARLEPGSFYARATPPGTAERMRIYATEAPALAIRAIDRLFAAQGASGCADGITHLVVASCTGFVAPGIDQIIARKCGLSDRVERVLIGFMGCYAGAVALRTARHIAQSDAAARVLVVTVELSSLHLQPAASLEPLLAMLQFGDGAAAALVSTAGEGLLLGEGLSLALEHSDAMITWTIGDSGFAMHLSGEVPARLAQALADPAVAARIGGKGGIAAIDAWAVHAGGRSILDAVQRALDLPAGALDLSRDVLRDYGNMSSGTLLFALQGTMARRPANGVALAFGPGLAMEGFRFGWSEEGDDGHVA</sequence>
<evidence type="ECO:0000259" key="4">
    <source>
        <dbReference type="Pfam" id="PF02797"/>
    </source>
</evidence>
<dbReference type="InterPro" id="IPR011141">
    <property type="entry name" value="Polyketide_synthase_type-III"/>
</dbReference>
<organism evidence="5 6">
    <name type="scientific">Croceicoccus esteveae</name>
    <dbReference type="NCBI Taxonomy" id="3075597"/>
    <lineage>
        <taxon>Bacteria</taxon>
        <taxon>Pseudomonadati</taxon>
        <taxon>Pseudomonadota</taxon>
        <taxon>Alphaproteobacteria</taxon>
        <taxon>Sphingomonadales</taxon>
        <taxon>Erythrobacteraceae</taxon>
        <taxon>Croceicoccus</taxon>
    </lineage>
</organism>
<dbReference type="PANTHER" id="PTHR11877:SF46">
    <property type="entry name" value="TYPE III POLYKETIDE SYNTHASE A"/>
    <property type="match status" value="1"/>
</dbReference>
<evidence type="ECO:0000256" key="2">
    <source>
        <dbReference type="ARBA" id="ARBA00022679"/>
    </source>
</evidence>
<keyword evidence="2" id="KW-0808">Transferase</keyword>
<dbReference type="Pfam" id="PF02797">
    <property type="entry name" value="Chal_sti_synt_C"/>
    <property type="match status" value="1"/>
</dbReference>
<dbReference type="EMBL" id="JAVRHS010000004">
    <property type="protein sequence ID" value="MDT0575899.1"/>
    <property type="molecule type" value="Genomic_DNA"/>
</dbReference>
<evidence type="ECO:0000313" key="6">
    <source>
        <dbReference type="Proteomes" id="UP001259803"/>
    </source>
</evidence>
<dbReference type="InterPro" id="IPR001099">
    <property type="entry name" value="Chalcone/stilbene_synt_N"/>
</dbReference>
<keyword evidence="6" id="KW-1185">Reference proteome</keyword>
<evidence type="ECO:0000259" key="3">
    <source>
        <dbReference type="Pfam" id="PF00195"/>
    </source>
</evidence>